<evidence type="ECO:0000256" key="3">
    <source>
        <dbReference type="ARBA" id="ARBA00023242"/>
    </source>
</evidence>
<comment type="subcellular location">
    <subcellularLocation>
        <location evidence="4">Nucleus</location>
    </subcellularLocation>
</comment>
<dbReference type="EMBL" id="CALNXJ010000019">
    <property type="protein sequence ID" value="CAH3122728.1"/>
    <property type="molecule type" value="Genomic_DNA"/>
</dbReference>
<evidence type="ECO:0000259" key="5">
    <source>
        <dbReference type="PROSITE" id="PS50071"/>
    </source>
</evidence>
<name>A0AAU9WR50_9CNID</name>
<protein>
    <recommendedName>
        <fullName evidence="5">Homeobox domain-containing protein</fullName>
    </recommendedName>
</protein>
<dbReference type="Pfam" id="PF05920">
    <property type="entry name" value="Homeobox_KN"/>
    <property type="match status" value="1"/>
</dbReference>
<evidence type="ECO:0000256" key="1">
    <source>
        <dbReference type="ARBA" id="ARBA00023125"/>
    </source>
</evidence>
<dbReference type="PANTHER" id="PTHR10390">
    <property type="entry name" value="HOMEOBOX PROTEIN SIX"/>
    <property type="match status" value="1"/>
</dbReference>
<organism evidence="6 7">
    <name type="scientific">Pocillopora meandrina</name>
    <dbReference type="NCBI Taxonomy" id="46732"/>
    <lineage>
        <taxon>Eukaryota</taxon>
        <taxon>Metazoa</taxon>
        <taxon>Cnidaria</taxon>
        <taxon>Anthozoa</taxon>
        <taxon>Hexacorallia</taxon>
        <taxon>Scleractinia</taxon>
        <taxon>Astrocoeniina</taxon>
        <taxon>Pocilloporidae</taxon>
        <taxon>Pocillopora</taxon>
    </lineage>
</organism>
<feature type="DNA-binding region" description="Homeobox" evidence="4">
    <location>
        <begin position="120"/>
        <end position="182"/>
    </location>
</feature>
<feature type="domain" description="Homeobox" evidence="5">
    <location>
        <begin position="118"/>
        <end position="181"/>
    </location>
</feature>
<comment type="caution">
    <text evidence="6">The sequence shown here is derived from an EMBL/GenBank/DDBJ whole genome shotgun (WGS) entry which is preliminary data.</text>
</comment>
<dbReference type="CDD" id="cd00086">
    <property type="entry name" value="homeodomain"/>
    <property type="match status" value="1"/>
</dbReference>
<evidence type="ECO:0000313" key="6">
    <source>
        <dbReference type="EMBL" id="CAH3122728.1"/>
    </source>
</evidence>
<dbReference type="GO" id="GO:0005667">
    <property type="term" value="C:transcription regulator complex"/>
    <property type="evidence" value="ECO:0007669"/>
    <property type="project" value="TreeGrafter"/>
</dbReference>
<evidence type="ECO:0000256" key="4">
    <source>
        <dbReference type="PROSITE-ProRule" id="PRU00108"/>
    </source>
</evidence>
<evidence type="ECO:0000313" key="7">
    <source>
        <dbReference type="Proteomes" id="UP001159428"/>
    </source>
</evidence>
<dbReference type="InterPro" id="IPR001356">
    <property type="entry name" value="HD"/>
</dbReference>
<dbReference type="PROSITE" id="PS50071">
    <property type="entry name" value="HOMEOBOX_2"/>
    <property type="match status" value="1"/>
</dbReference>
<dbReference type="SMART" id="SM00389">
    <property type="entry name" value="HOX"/>
    <property type="match status" value="1"/>
</dbReference>
<proteinExistence type="predicted"/>
<keyword evidence="7" id="KW-1185">Reference proteome</keyword>
<sequence>MKPLFELTNRDNLAYWSTRAKRLVHCKKYAEVENLLLRLPNSPEYQENEEIIRAKIALAWHRKDIQAVYKLIEEGTFSQGDDLIEIWDEAHVYEAKARTAVQRFRVRQRFPPPRSICPSGFRKKKGIPRETCKALQAWLMQRIRNPYPDSTEKIMLAEQHGITLAQLKTWFANARRRLRNRHVLKCPKKKKKNLWQRKTLQKTRKDVAISERSASALSLNAAQGQKQPQRFQIADIKSQVMWNSIMTDFPGVSMMNGIPQFAAPFVPVNVTFPYQLSWLPAVHPTAFLPVQFPWSPSYDRSDNEVVVKRVCEECLAES</sequence>
<dbReference type="InterPro" id="IPR031701">
    <property type="entry name" value="SIX1_SD"/>
</dbReference>
<accession>A0AAU9WR50</accession>
<dbReference type="GO" id="GO:0005634">
    <property type="term" value="C:nucleus"/>
    <property type="evidence" value="ECO:0007669"/>
    <property type="project" value="UniProtKB-SubCell"/>
</dbReference>
<gene>
    <name evidence="6" type="ORF">PMEA_00009757</name>
</gene>
<dbReference type="GO" id="GO:0000981">
    <property type="term" value="F:DNA-binding transcription factor activity, RNA polymerase II-specific"/>
    <property type="evidence" value="ECO:0007669"/>
    <property type="project" value="TreeGrafter"/>
</dbReference>
<dbReference type="Proteomes" id="UP001159428">
    <property type="component" value="Unassembled WGS sequence"/>
</dbReference>
<dbReference type="InterPro" id="IPR009057">
    <property type="entry name" value="Homeodomain-like_sf"/>
</dbReference>
<keyword evidence="3 4" id="KW-0539">Nucleus</keyword>
<dbReference type="Pfam" id="PF16878">
    <property type="entry name" value="SIX1_SD"/>
    <property type="match status" value="1"/>
</dbReference>
<keyword evidence="2 4" id="KW-0371">Homeobox</keyword>
<reference evidence="6 7" key="1">
    <citation type="submission" date="2022-05" db="EMBL/GenBank/DDBJ databases">
        <authorList>
            <consortium name="Genoscope - CEA"/>
            <person name="William W."/>
        </authorList>
    </citation>
    <scope>NUCLEOTIDE SEQUENCE [LARGE SCALE GENOMIC DNA]</scope>
</reference>
<dbReference type="InterPro" id="IPR008422">
    <property type="entry name" value="KN_HD"/>
</dbReference>
<evidence type="ECO:0000256" key="2">
    <source>
        <dbReference type="ARBA" id="ARBA00023155"/>
    </source>
</evidence>
<dbReference type="Gene3D" id="1.10.10.60">
    <property type="entry name" value="Homeodomain-like"/>
    <property type="match status" value="1"/>
</dbReference>
<dbReference type="PANTHER" id="PTHR10390:SF44">
    <property type="entry name" value="SIX HOMEOBOX 4"/>
    <property type="match status" value="1"/>
</dbReference>
<dbReference type="SUPFAM" id="SSF46689">
    <property type="entry name" value="Homeodomain-like"/>
    <property type="match status" value="1"/>
</dbReference>
<feature type="non-terminal residue" evidence="6">
    <location>
        <position position="318"/>
    </location>
</feature>
<dbReference type="AlphaFoldDB" id="A0AAU9WR50"/>
<keyword evidence="1 4" id="KW-0238">DNA-binding</keyword>
<dbReference type="GO" id="GO:0000978">
    <property type="term" value="F:RNA polymerase II cis-regulatory region sequence-specific DNA binding"/>
    <property type="evidence" value="ECO:0007669"/>
    <property type="project" value="TreeGrafter"/>
</dbReference>